<evidence type="ECO:0000256" key="1">
    <source>
        <dbReference type="SAM" id="MobiDB-lite"/>
    </source>
</evidence>
<dbReference type="PROSITE" id="PS50280">
    <property type="entry name" value="SET"/>
    <property type="match status" value="1"/>
</dbReference>
<evidence type="ECO:0000313" key="3">
    <source>
        <dbReference type="EMBL" id="GIQ86929.1"/>
    </source>
</evidence>
<protein>
    <recommendedName>
        <fullName evidence="2">SET domain-containing protein</fullName>
    </recommendedName>
</protein>
<dbReference type="InterPro" id="IPR001214">
    <property type="entry name" value="SET_dom"/>
</dbReference>
<feature type="compositionally biased region" description="Basic residues" evidence="1">
    <location>
        <begin position="271"/>
        <end position="292"/>
    </location>
</feature>
<feature type="domain" description="SET" evidence="2">
    <location>
        <begin position="1"/>
        <end position="54"/>
    </location>
</feature>
<dbReference type="OrthoDB" id="265717at2759"/>
<dbReference type="EMBL" id="BDIP01002858">
    <property type="protein sequence ID" value="GIQ86929.1"/>
    <property type="molecule type" value="Genomic_DNA"/>
</dbReference>
<organism evidence="3 4">
    <name type="scientific">Kipferlia bialata</name>
    <dbReference type="NCBI Taxonomy" id="797122"/>
    <lineage>
        <taxon>Eukaryota</taxon>
        <taxon>Metamonada</taxon>
        <taxon>Carpediemonas-like organisms</taxon>
        <taxon>Kipferlia</taxon>
    </lineage>
</organism>
<dbReference type="CDD" id="cd20071">
    <property type="entry name" value="SET_SMYD"/>
    <property type="match status" value="1"/>
</dbReference>
<evidence type="ECO:0000313" key="4">
    <source>
        <dbReference type="Proteomes" id="UP000265618"/>
    </source>
</evidence>
<dbReference type="Pfam" id="PF00856">
    <property type="entry name" value="SET"/>
    <property type="match status" value="1"/>
</dbReference>
<gene>
    <name evidence="3" type="ORF">KIPB_008871</name>
</gene>
<proteinExistence type="predicted"/>
<dbReference type="SUPFAM" id="SSF82199">
    <property type="entry name" value="SET domain"/>
    <property type="match status" value="1"/>
</dbReference>
<dbReference type="Gene3D" id="2.170.270.10">
    <property type="entry name" value="SET domain"/>
    <property type="match status" value="1"/>
</dbReference>
<dbReference type="Proteomes" id="UP000265618">
    <property type="component" value="Unassembled WGS sequence"/>
</dbReference>
<feature type="non-terminal residue" evidence="3">
    <location>
        <position position="1"/>
    </location>
</feature>
<dbReference type="PANTHER" id="PTHR12197">
    <property type="entry name" value="HISTONE-LYSINE N-METHYLTRANSFERASE SMYD"/>
    <property type="match status" value="1"/>
</dbReference>
<reference evidence="3 4" key="1">
    <citation type="journal article" date="2018" name="PLoS ONE">
        <title>The draft genome of Kipferlia bialata reveals reductive genome evolution in fornicate parasites.</title>
        <authorList>
            <person name="Tanifuji G."/>
            <person name="Takabayashi S."/>
            <person name="Kume K."/>
            <person name="Takagi M."/>
            <person name="Nakayama T."/>
            <person name="Kamikawa R."/>
            <person name="Inagaki Y."/>
            <person name="Hashimoto T."/>
        </authorList>
    </citation>
    <scope>NUCLEOTIDE SEQUENCE [LARGE SCALE GENOMIC DNA]</scope>
    <source>
        <strain evidence="3">NY0173</strain>
    </source>
</reference>
<accession>A0A9K3D3Z6</accession>
<keyword evidence="4" id="KW-1185">Reference proteome</keyword>
<evidence type="ECO:0000259" key="2">
    <source>
        <dbReference type="PROSITE" id="PS50280"/>
    </source>
</evidence>
<dbReference type="InterPro" id="IPR050869">
    <property type="entry name" value="H3K4_H4K5_MeTrfase"/>
</dbReference>
<comment type="caution">
    <text evidence="3">The sequence shown here is derived from an EMBL/GenBank/DDBJ whole genome shotgun (WGS) entry which is preliminary data.</text>
</comment>
<dbReference type="AlphaFoldDB" id="A0A9K3D3Z6"/>
<dbReference type="InterPro" id="IPR046341">
    <property type="entry name" value="SET_dom_sf"/>
</dbReference>
<feature type="region of interest" description="Disordered" evidence="1">
    <location>
        <begin position="263"/>
        <end position="292"/>
    </location>
</feature>
<name>A0A9K3D3Z6_9EUKA</name>
<sequence>GVGLFATASYFNHSCYPSCFATWHYATGADDATTLWVLAARDIKIGDELTIYYISNPCMTRQQRRAMLWENYCFECNCEVCSLSGYAQIESDTSRARMQELREKRPANIPSLHKSGLADVLERLRLIVVELDAYPRAMGPACAEAFHLACCLGKGELARRMAYNSLFTELATSSAQRSKYHRDMEQFVQNPSKSHYTKKYNLKLAPMDPVPPVLESVQDGAWASIAKDLDVPAVWGIRNFAKESERDRRERLRLEAEAKKAEAAAASKEKMLKRRRLKMQKKKKHAAKKDKE</sequence>